<feature type="transmembrane region" description="Helical" evidence="4">
    <location>
        <begin position="12"/>
        <end position="31"/>
    </location>
</feature>
<keyword evidence="6" id="KW-1185">Reference proteome</keyword>
<evidence type="ECO:0000256" key="2">
    <source>
        <dbReference type="ARBA" id="ARBA00022801"/>
    </source>
</evidence>
<dbReference type="AlphaFoldDB" id="A0A4Y7LLD1"/>
<keyword evidence="4" id="KW-0472">Membrane</keyword>
<evidence type="ECO:0000313" key="6">
    <source>
        <dbReference type="Proteomes" id="UP000316621"/>
    </source>
</evidence>
<evidence type="ECO:0000313" key="5">
    <source>
        <dbReference type="EMBL" id="RZC85001.1"/>
    </source>
</evidence>
<dbReference type="OMA" id="FYWSSFD"/>
<dbReference type="PANTHER" id="PTHR10353:SF154">
    <property type="entry name" value="BETA-GLUCOSIDASE 9-RELATED"/>
    <property type="match status" value="1"/>
</dbReference>
<dbReference type="PANTHER" id="PTHR10353">
    <property type="entry name" value="GLYCOSYL HYDROLASE"/>
    <property type="match status" value="1"/>
</dbReference>
<evidence type="ECO:0000256" key="4">
    <source>
        <dbReference type="SAM" id="Phobius"/>
    </source>
</evidence>
<dbReference type="PRINTS" id="PR00131">
    <property type="entry name" value="GLHYDRLASE1"/>
</dbReference>
<dbReference type="InterPro" id="IPR033132">
    <property type="entry name" value="GH_1_N_CS"/>
</dbReference>
<dbReference type="FunFam" id="3.20.20.80:FF:000020">
    <property type="entry name" value="Beta-glucosidase 12"/>
    <property type="match status" value="1"/>
</dbReference>
<evidence type="ECO:0008006" key="7">
    <source>
        <dbReference type="Google" id="ProtNLM"/>
    </source>
</evidence>
<name>A0A4Y7LLD1_PAPSO</name>
<reference evidence="5 6" key="1">
    <citation type="journal article" date="2018" name="Science">
        <title>The opium poppy genome and morphinan production.</title>
        <authorList>
            <person name="Guo L."/>
            <person name="Winzer T."/>
            <person name="Yang X."/>
            <person name="Li Y."/>
            <person name="Ning Z."/>
            <person name="He Z."/>
            <person name="Teodor R."/>
            <person name="Lu Y."/>
            <person name="Bowser T.A."/>
            <person name="Graham I.A."/>
            <person name="Ye K."/>
        </authorList>
    </citation>
    <scope>NUCLEOTIDE SEQUENCE [LARGE SCALE GENOMIC DNA]</scope>
    <source>
        <strain evidence="6">cv. HN1</strain>
        <tissue evidence="5">Leaves</tissue>
    </source>
</reference>
<dbReference type="GO" id="GO:0005975">
    <property type="term" value="P:carbohydrate metabolic process"/>
    <property type="evidence" value="ECO:0007669"/>
    <property type="project" value="InterPro"/>
</dbReference>
<proteinExistence type="inferred from homology"/>
<evidence type="ECO:0000256" key="3">
    <source>
        <dbReference type="RuleBase" id="RU003690"/>
    </source>
</evidence>
<dbReference type="Gramene" id="RZC85001">
    <property type="protein sequence ID" value="RZC85001"/>
    <property type="gene ID" value="C5167_047786"/>
</dbReference>
<sequence>MDPGKIFSSHLIYPFVFFFLVNVLIITGSNAHNVSIEVPFRDDFPNDFIFGVSTSAYQNEGATKEGGRGTTIWDTFAKMSSYLISDHTTGNVAVDSYHRYKEDVKLIKEMGMDSYRFSIAWSRILPGGSLSKGVNKQGVDYYNNLINELLSHGIQPFVTLFHFDLPQSLENEYGGFLSPRIANDFKDYAEVCFKEFGDRVKYWITINEPWTFIYMGYGLGISPPGRCSNRHLCKYGNSGVEPYIVGHNLLLAHSAAANLYKQKYQATQKGKIGITLNTDWMVPASTKKEDALATKRALDFALGWFLEPLVYGHYPMNMIEILKHRLPKISYDTDPQAKKGNVRNGAVIGPTAVTPWLNVYPPGIEEILVYIKEQYKSPVIYITENGYSTNGTEPIEDAITDAKRVNYYIQHLYHLQQAIKKGVDVRGYFAWTLMDNYEFTSGYSVTFGLYHVDRKDGLKRYPKDSSRWFKNFLPSTN</sequence>
<keyword evidence="4" id="KW-1133">Transmembrane helix</keyword>
<dbReference type="Proteomes" id="UP000316621">
    <property type="component" value="Chromosome 11"/>
</dbReference>
<dbReference type="GO" id="GO:0008422">
    <property type="term" value="F:beta-glucosidase activity"/>
    <property type="evidence" value="ECO:0007669"/>
    <property type="project" value="TreeGrafter"/>
</dbReference>
<gene>
    <name evidence="5" type="ORF">C5167_047786</name>
</gene>
<keyword evidence="4" id="KW-0812">Transmembrane</keyword>
<evidence type="ECO:0000256" key="1">
    <source>
        <dbReference type="ARBA" id="ARBA00010838"/>
    </source>
</evidence>
<protein>
    <recommendedName>
        <fullName evidence="7">Beta-glucosidase</fullName>
    </recommendedName>
</protein>
<dbReference type="InterPro" id="IPR001360">
    <property type="entry name" value="Glyco_hydro_1"/>
</dbReference>
<accession>A0A4Y7LLD1</accession>
<dbReference type="InterPro" id="IPR017853">
    <property type="entry name" value="GH"/>
</dbReference>
<organism evidence="5 6">
    <name type="scientific">Papaver somniferum</name>
    <name type="common">Opium poppy</name>
    <dbReference type="NCBI Taxonomy" id="3469"/>
    <lineage>
        <taxon>Eukaryota</taxon>
        <taxon>Viridiplantae</taxon>
        <taxon>Streptophyta</taxon>
        <taxon>Embryophyta</taxon>
        <taxon>Tracheophyta</taxon>
        <taxon>Spermatophyta</taxon>
        <taxon>Magnoliopsida</taxon>
        <taxon>Ranunculales</taxon>
        <taxon>Papaveraceae</taxon>
        <taxon>Papaveroideae</taxon>
        <taxon>Papaver</taxon>
    </lineage>
</organism>
<dbReference type="Gene3D" id="3.20.20.80">
    <property type="entry name" value="Glycosidases"/>
    <property type="match status" value="2"/>
</dbReference>
<dbReference type="Pfam" id="PF00232">
    <property type="entry name" value="Glyco_hydro_1"/>
    <property type="match status" value="2"/>
</dbReference>
<dbReference type="PROSITE" id="PS00653">
    <property type="entry name" value="GLYCOSYL_HYDROL_F1_2"/>
    <property type="match status" value="1"/>
</dbReference>
<keyword evidence="2" id="KW-0378">Hydrolase</keyword>
<comment type="similarity">
    <text evidence="1 3">Belongs to the glycosyl hydrolase 1 family.</text>
</comment>
<dbReference type="EMBL" id="CM010725">
    <property type="protein sequence ID" value="RZC85001.1"/>
    <property type="molecule type" value="Genomic_DNA"/>
</dbReference>
<dbReference type="SUPFAM" id="SSF51445">
    <property type="entry name" value="(Trans)glycosidases"/>
    <property type="match status" value="1"/>
</dbReference>